<evidence type="ECO:0000256" key="10">
    <source>
        <dbReference type="ARBA" id="ARBA00031800"/>
    </source>
</evidence>
<dbReference type="PROSITE" id="PS01281">
    <property type="entry name" value="GIDA_2"/>
    <property type="match status" value="1"/>
</dbReference>
<dbReference type="InterPro" id="IPR036188">
    <property type="entry name" value="FAD/NAD-bd_sf"/>
</dbReference>
<proteinExistence type="inferred from homology"/>
<dbReference type="SMART" id="SM01228">
    <property type="entry name" value="GIDA_assoc_3"/>
    <property type="match status" value="1"/>
</dbReference>
<dbReference type="InterPro" id="IPR040131">
    <property type="entry name" value="MnmG_N"/>
</dbReference>
<keyword evidence="6 11" id="KW-0819">tRNA processing</keyword>
<name>A0A7X2NSJ2_9FIRM</name>
<dbReference type="SUPFAM" id="SSF51905">
    <property type="entry name" value="FAD/NAD(P)-binding domain"/>
    <property type="match status" value="1"/>
</dbReference>
<dbReference type="Gene3D" id="3.50.50.60">
    <property type="entry name" value="FAD/NAD(P)-binding domain"/>
    <property type="match status" value="2"/>
</dbReference>
<dbReference type="GO" id="GO:0005829">
    <property type="term" value="C:cytosol"/>
    <property type="evidence" value="ECO:0007669"/>
    <property type="project" value="TreeGrafter"/>
</dbReference>
<keyword evidence="7 11" id="KW-0274">FAD</keyword>
<feature type="domain" description="tRNA uridine 5-carboxymethylaminomethyl modification enzyme C-terminal subdomain" evidence="12">
    <location>
        <begin position="544"/>
        <end position="615"/>
    </location>
</feature>
<gene>
    <name evidence="11 13" type="primary">mnmG</name>
    <name evidence="11" type="synonym">gidA</name>
    <name evidence="13" type="ORF">FYJ51_07070</name>
</gene>
<evidence type="ECO:0000256" key="7">
    <source>
        <dbReference type="ARBA" id="ARBA00022827"/>
    </source>
</evidence>
<keyword evidence="14" id="KW-1185">Reference proteome</keyword>
<dbReference type="PRINTS" id="PR00411">
    <property type="entry name" value="PNDRDTASEI"/>
</dbReference>
<feature type="binding site" evidence="11">
    <location>
        <begin position="11"/>
        <end position="16"/>
    </location>
    <ligand>
        <name>FAD</name>
        <dbReference type="ChEBI" id="CHEBI:57692"/>
    </ligand>
</feature>
<evidence type="ECO:0000256" key="6">
    <source>
        <dbReference type="ARBA" id="ARBA00022694"/>
    </source>
</evidence>
<evidence type="ECO:0000259" key="12">
    <source>
        <dbReference type="SMART" id="SM01228"/>
    </source>
</evidence>
<sequence>MKNDYQVIVIGGGHAGIEAALACARLGHRTLMLTLSIENIGKMPCNPSVGGPAKGIVVREIDALGGQMPITADRTALQFKMLNSAKGPGVRALRVQSDKLAYKAMMQEVCLHQQNLTVMAGMAVRLNVQDSKVTGVTLKDGSIITSDIVILTTGTYMAGLNMISAEVTPGGPDREETTNELSQSLRDAGLRTFRLKTGTPPRVLTASIDFSKTKLEPGTDAFLAFSETTEHIRPFSEQVPCYMTWTTPETHEIILSNLNQSSMYSGVVKGVGPRYCPSIEDKLVRFKDKPRHLLFLEPESLSLDTTYVQGFSTSLPRDVQERMTHTLPGFEHCIIKKYAYAIEYDAVDPIQMKPSFENKYIENLFTAGQVNGTSGYEEAAGQGILAGINAARKLEGKEPLILGRQEAYIGVLADDLTTKGTLEPYRLLTSRAEFRLLLRHDNAEQRLIEKGYETGLISEERHDKYLEKQAKLKELKDHLSNLTVELDDPKVMAYLKEKGYEPEGHIGENAEKLVKRPGVTSRELLECLGENPDPRTAEKADIEIKYEGYIAKAEREAKKLAAMDSQKLGVNFRYEEVDNLSIEGRQKLMKYKPETMGQASRISGVNPADLAVLAIAIRQGKGVAKS</sequence>
<dbReference type="Pfam" id="PF01134">
    <property type="entry name" value="GIDA"/>
    <property type="match status" value="1"/>
</dbReference>
<dbReference type="GO" id="GO:0002098">
    <property type="term" value="P:tRNA wobble uridine modification"/>
    <property type="evidence" value="ECO:0007669"/>
    <property type="project" value="InterPro"/>
</dbReference>
<protein>
    <recommendedName>
        <fullName evidence="4 11">tRNA uridine 5-carboxymethylaminomethyl modification enzyme MnmG</fullName>
    </recommendedName>
    <alternativeName>
        <fullName evidence="10 11">Glucose-inhibited division protein A</fullName>
    </alternativeName>
</protein>
<dbReference type="FunFam" id="1.10.150.570:FF:000001">
    <property type="entry name" value="tRNA uridine 5-carboxymethylaminomethyl modification enzyme MnmG"/>
    <property type="match status" value="1"/>
</dbReference>
<dbReference type="EMBL" id="VUMN01000014">
    <property type="protein sequence ID" value="MSS58665.1"/>
    <property type="molecule type" value="Genomic_DNA"/>
</dbReference>
<dbReference type="PANTHER" id="PTHR11806">
    <property type="entry name" value="GLUCOSE INHIBITED DIVISION PROTEIN A"/>
    <property type="match status" value="1"/>
</dbReference>
<evidence type="ECO:0000256" key="2">
    <source>
        <dbReference type="ARBA" id="ARBA00003717"/>
    </source>
</evidence>
<dbReference type="PROSITE" id="PS01280">
    <property type="entry name" value="GIDA_1"/>
    <property type="match status" value="1"/>
</dbReference>
<dbReference type="InterPro" id="IPR044920">
    <property type="entry name" value="MnmG_C_subdom_sf"/>
</dbReference>
<dbReference type="Gene3D" id="1.10.10.1800">
    <property type="entry name" value="tRNA uridine 5-carboxymethylaminomethyl modification enzyme MnmG/GidA"/>
    <property type="match status" value="1"/>
</dbReference>
<dbReference type="HAMAP" id="MF_00129">
    <property type="entry name" value="MnmG_GidA"/>
    <property type="match status" value="1"/>
</dbReference>
<evidence type="ECO:0000256" key="4">
    <source>
        <dbReference type="ARBA" id="ARBA00020461"/>
    </source>
</evidence>
<evidence type="ECO:0000313" key="14">
    <source>
        <dbReference type="Proteomes" id="UP000461880"/>
    </source>
</evidence>
<dbReference type="GO" id="GO:0030488">
    <property type="term" value="P:tRNA methylation"/>
    <property type="evidence" value="ECO:0007669"/>
    <property type="project" value="TreeGrafter"/>
</dbReference>
<dbReference type="FunFam" id="3.50.50.60:FF:000002">
    <property type="entry name" value="tRNA uridine 5-carboxymethylaminomethyl modification enzyme MnmG"/>
    <property type="match status" value="1"/>
</dbReference>
<dbReference type="PRINTS" id="PR00368">
    <property type="entry name" value="FADPNR"/>
</dbReference>
<dbReference type="Pfam" id="PF21680">
    <property type="entry name" value="GIDA_C_1st"/>
    <property type="match status" value="1"/>
</dbReference>
<organism evidence="13 14">
    <name type="scientific">Stecheria intestinalis</name>
    <dbReference type="NCBI Taxonomy" id="2606630"/>
    <lineage>
        <taxon>Bacteria</taxon>
        <taxon>Bacillati</taxon>
        <taxon>Bacillota</taxon>
        <taxon>Erysipelotrichia</taxon>
        <taxon>Erysipelotrichales</taxon>
        <taxon>Erysipelotrichaceae</taxon>
        <taxon>Stecheria</taxon>
    </lineage>
</organism>
<comment type="cofactor">
    <cofactor evidence="1 11">
        <name>FAD</name>
        <dbReference type="ChEBI" id="CHEBI:57692"/>
    </cofactor>
</comment>
<accession>A0A7X2NSJ2</accession>
<evidence type="ECO:0000313" key="13">
    <source>
        <dbReference type="EMBL" id="MSS58665.1"/>
    </source>
</evidence>
<dbReference type="PANTHER" id="PTHR11806:SF0">
    <property type="entry name" value="PROTEIN MTO1 HOMOLOG, MITOCHONDRIAL"/>
    <property type="match status" value="1"/>
</dbReference>
<evidence type="ECO:0000256" key="3">
    <source>
        <dbReference type="ARBA" id="ARBA00007653"/>
    </source>
</evidence>
<dbReference type="GO" id="GO:0050660">
    <property type="term" value="F:flavin adenine dinucleotide binding"/>
    <property type="evidence" value="ECO:0007669"/>
    <property type="project" value="UniProtKB-UniRule"/>
</dbReference>
<dbReference type="Pfam" id="PF13932">
    <property type="entry name" value="SAM_GIDA_C"/>
    <property type="match status" value="1"/>
</dbReference>
<dbReference type="InterPro" id="IPR020595">
    <property type="entry name" value="MnmG-rel_CS"/>
</dbReference>
<evidence type="ECO:0000256" key="9">
    <source>
        <dbReference type="ARBA" id="ARBA00025948"/>
    </source>
</evidence>
<comment type="caution">
    <text evidence="11">Lacks conserved residue(s) required for the propagation of feature annotation.</text>
</comment>
<dbReference type="InterPro" id="IPR049312">
    <property type="entry name" value="GIDA_C_N"/>
</dbReference>
<evidence type="ECO:0000256" key="1">
    <source>
        <dbReference type="ARBA" id="ARBA00001974"/>
    </source>
</evidence>
<keyword evidence="8 11" id="KW-0520">NAD</keyword>
<comment type="subunit">
    <text evidence="9 11">Homodimer. Heterotetramer of two MnmE and two MnmG subunits.</text>
</comment>
<dbReference type="Gene3D" id="1.10.150.570">
    <property type="entry name" value="GidA associated domain, C-terminal subdomain"/>
    <property type="match status" value="1"/>
</dbReference>
<dbReference type="RefSeq" id="WP_154504512.1">
    <property type="nucleotide sequence ID" value="NZ_VUMN01000014.1"/>
</dbReference>
<keyword evidence="5 11" id="KW-0285">Flavoprotein</keyword>
<comment type="caution">
    <text evidence="13">The sequence shown here is derived from an EMBL/GenBank/DDBJ whole genome shotgun (WGS) entry which is preliminary data.</text>
</comment>
<dbReference type="Proteomes" id="UP000461880">
    <property type="component" value="Unassembled WGS sequence"/>
</dbReference>
<dbReference type="InterPro" id="IPR047001">
    <property type="entry name" value="MnmG_C_subdom"/>
</dbReference>
<evidence type="ECO:0000256" key="8">
    <source>
        <dbReference type="ARBA" id="ARBA00023027"/>
    </source>
</evidence>
<dbReference type="InterPro" id="IPR004416">
    <property type="entry name" value="MnmG"/>
</dbReference>
<dbReference type="InterPro" id="IPR002218">
    <property type="entry name" value="MnmG-rel"/>
</dbReference>
<reference evidence="13 14" key="1">
    <citation type="submission" date="2019-08" db="EMBL/GenBank/DDBJ databases">
        <title>In-depth cultivation of the pig gut microbiome towards novel bacterial diversity and tailored functional studies.</title>
        <authorList>
            <person name="Wylensek D."/>
            <person name="Hitch T.C.A."/>
            <person name="Clavel T."/>
        </authorList>
    </citation>
    <scope>NUCLEOTIDE SEQUENCE [LARGE SCALE GENOMIC DNA]</scope>
    <source>
        <strain evidence="13 14">Oil+RF-744-GAM-WT-6</strain>
    </source>
</reference>
<evidence type="ECO:0000256" key="5">
    <source>
        <dbReference type="ARBA" id="ARBA00022630"/>
    </source>
</evidence>
<comment type="similarity">
    <text evidence="3 11">Belongs to the MnmG family.</text>
</comment>
<dbReference type="InterPro" id="IPR026904">
    <property type="entry name" value="MnmG_C"/>
</dbReference>
<comment type="function">
    <text evidence="2 11">NAD-binding protein involved in the addition of a carboxymethylaminomethyl (cmnm) group at the wobble position (U34) of certain tRNAs, forming tRNA-cmnm(5)s(2)U34.</text>
</comment>
<comment type="subcellular location">
    <subcellularLocation>
        <location evidence="11">Cytoplasm</location>
    </subcellularLocation>
</comment>
<keyword evidence="11" id="KW-0963">Cytoplasm</keyword>
<feature type="binding site" evidence="11">
    <location>
        <begin position="272"/>
        <end position="286"/>
    </location>
    <ligand>
        <name>NAD(+)</name>
        <dbReference type="ChEBI" id="CHEBI:57540"/>
    </ligand>
</feature>
<evidence type="ECO:0000256" key="11">
    <source>
        <dbReference type="HAMAP-Rule" id="MF_00129"/>
    </source>
</evidence>
<dbReference type="NCBIfam" id="TIGR00136">
    <property type="entry name" value="mnmG_gidA"/>
    <property type="match status" value="1"/>
</dbReference>
<dbReference type="AlphaFoldDB" id="A0A7X2NSJ2"/>